<evidence type="ECO:0000313" key="17">
    <source>
        <dbReference type="Proteomes" id="UP000050996"/>
    </source>
</evidence>
<keyword evidence="17" id="KW-1185">Reference proteome</keyword>
<feature type="transmembrane region" description="Helical" evidence="14">
    <location>
        <begin position="169"/>
        <end position="188"/>
    </location>
</feature>
<evidence type="ECO:0000259" key="15">
    <source>
        <dbReference type="PROSITE" id="PS50109"/>
    </source>
</evidence>
<evidence type="ECO:0000256" key="9">
    <source>
        <dbReference type="ARBA" id="ARBA00022777"/>
    </source>
</evidence>
<comment type="catalytic activity">
    <reaction evidence="1">
        <text>ATP + protein L-histidine = ADP + protein N-phospho-L-histidine.</text>
        <dbReference type="EC" id="2.7.13.3"/>
    </reaction>
</comment>
<gene>
    <name evidence="16" type="ORF">AN957_07660</name>
</gene>
<dbReference type="PANTHER" id="PTHR45528">
    <property type="entry name" value="SENSOR HISTIDINE KINASE CPXA"/>
    <property type="match status" value="1"/>
</dbReference>
<comment type="caution">
    <text evidence="16">The sequence shown here is derived from an EMBL/GenBank/DDBJ whole genome shotgun (WGS) entry which is preliminary data.</text>
</comment>
<dbReference type="SMART" id="SM00388">
    <property type="entry name" value="HisKA"/>
    <property type="match status" value="1"/>
</dbReference>
<sequence>MKWRLTGRYLFSVVLVVVLIIFINLIIGLALLTAQIAFDVPIFQNREISPEQFTRNFQQEIITLNHDVAISEKGQNKLVKKDAWIQILDENGKEVYSLGAPANRKKKYTPADMIQMYKYKEVNATTVVYVGEKEQNGRQFSYLIGIENWNLGRQVISYNNQDIFRVIKIGMVILLIDILIALWIGYLFSKRLTQPLHTLIDGIKKLANHEFNHHTESRGLYKNVFYNLNHLADQLKISERERKKLDLMKEEWIANISHDIKTPLSSIQGYAEMIKDPEYDFSSEEIREYAGIIEAKSLYIKEVMEDLNLSTRLKNKELSLNKKEVNIVALLRKIVIDLLNDPKYTDRNIQFHVNEENIMAEVDEILFRRAINNLILNAIVHNNDQVKVEVSIERKEHTHILIKDDGKGINEKELERIFDRYYRGTNTGAAHKGSGLGMAIAHDIIKAHDGQITIHSEIGCGTAIEIQT</sequence>
<dbReference type="GO" id="GO:0005886">
    <property type="term" value="C:plasma membrane"/>
    <property type="evidence" value="ECO:0007669"/>
    <property type="project" value="UniProtKB-SubCell"/>
</dbReference>
<evidence type="ECO:0000313" key="16">
    <source>
        <dbReference type="EMBL" id="KQL18458.1"/>
    </source>
</evidence>
<dbReference type="Proteomes" id="UP000050996">
    <property type="component" value="Unassembled WGS sequence"/>
</dbReference>
<dbReference type="SMART" id="SM00387">
    <property type="entry name" value="HATPase_c"/>
    <property type="match status" value="1"/>
</dbReference>
<keyword evidence="12" id="KW-0902">Two-component regulatory system</keyword>
<dbReference type="PATRIC" id="fig|1637975.4.peg.1269"/>
<keyword evidence="4" id="KW-1003">Cell membrane</keyword>
<dbReference type="InterPro" id="IPR036097">
    <property type="entry name" value="HisK_dim/P_sf"/>
</dbReference>
<dbReference type="SUPFAM" id="SSF47384">
    <property type="entry name" value="Homodimeric domain of signal transducing histidine kinase"/>
    <property type="match status" value="1"/>
</dbReference>
<evidence type="ECO:0000256" key="3">
    <source>
        <dbReference type="ARBA" id="ARBA00012438"/>
    </source>
</evidence>
<dbReference type="Pfam" id="PF02518">
    <property type="entry name" value="HATPase_c"/>
    <property type="match status" value="1"/>
</dbReference>
<name>A0A0Q3VFD8_9BACI</name>
<protein>
    <recommendedName>
        <fullName evidence="3">histidine kinase</fullName>
        <ecNumber evidence="3">2.7.13.3</ecNumber>
    </recommendedName>
</protein>
<dbReference type="PROSITE" id="PS50109">
    <property type="entry name" value="HIS_KIN"/>
    <property type="match status" value="1"/>
</dbReference>
<evidence type="ECO:0000256" key="7">
    <source>
        <dbReference type="ARBA" id="ARBA00022692"/>
    </source>
</evidence>
<evidence type="ECO:0000256" key="11">
    <source>
        <dbReference type="ARBA" id="ARBA00022989"/>
    </source>
</evidence>
<keyword evidence="7 14" id="KW-0812">Transmembrane</keyword>
<dbReference type="EC" id="2.7.13.3" evidence="3"/>
<evidence type="ECO:0000256" key="4">
    <source>
        <dbReference type="ARBA" id="ARBA00022475"/>
    </source>
</evidence>
<evidence type="ECO:0000256" key="1">
    <source>
        <dbReference type="ARBA" id="ARBA00000085"/>
    </source>
</evidence>
<evidence type="ECO:0000256" key="14">
    <source>
        <dbReference type="SAM" id="Phobius"/>
    </source>
</evidence>
<dbReference type="Pfam" id="PF00512">
    <property type="entry name" value="HisKA"/>
    <property type="match status" value="1"/>
</dbReference>
<evidence type="ECO:0000256" key="2">
    <source>
        <dbReference type="ARBA" id="ARBA00004651"/>
    </source>
</evidence>
<dbReference type="STRING" id="1637975.AN957_07660"/>
<organism evidence="16 17">
    <name type="scientific">Cytobacillus solani</name>
    <dbReference type="NCBI Taxonomy" id="1637975"/>
    <lineage>
        <taxon>Bacteria</taxon>
        <taxon>Bacillati</taxon>
        <taxon>Bacillota</taxon>
        <taxon>Bacilli</taxon>
        <taxon>Bacillales</taxon>
        <taxon>Bacillaceae</taxon>
        <taxon>Cytobacillus</taxon>
    </lineage>
</organism>
<dbReference type="AlphaFoldDB" id="A0A0Q3VFD8"/>
<dbReference type="Gene3D" id="3.30.565.10">
    <property type="entry name" value="Histidine kinase-like ATPase, C-terminal domain"/>
    <property type="match status" value="1"/>
</dbReference>
<dbReference type="InterPro" id="IPR003594">
    <property type="entry name" value="HATPase_dom"/>
</dbReference>
<keyword evidence="13 14" id="KW-0472">Membrane</keyword>
<dbReference type="SUPFAM" id="SSF55874">
    <property type="entry name" value="ATPase domain of HSP90 chaperone/DNA topoisomerase II/histidine kinase"/>
    <property type="match status" value="1"/>
</dbReference>
<keyword evidence="10" id="KW-0067">ATP-binding</keyword>
<dbReference type="InterPro" id="IPR036890">
    <property type="entry name" value="HATPase_C_sf"/>
</dbReference>
<comment type="subcellular location">
    <subcellularLocation>
        <location evidence="2">Cell membrane</location>
        <topology evidence="2">Multi-pass membrane protein</topology>
    </subcellularLocation>
</comment>
<dbReference type="RefSeq" id="WP_056683312.1">
    <property type="nucleotide sequence ID" value="NZ_LJIX01000006.1"/>
</dbReference>
<dbReference type="Gene3D" id="1.10.287.130">
    <property type="match status" value="1"/>
</dbReference>
<feature type="domain" description="Histidine kinase" evidence="15">
    <location>
        <begin position="255"/>
        <end position="468"/>
    </location>
</feature>
<reference evidence="16 17" key="1">
    <citation type="submission" date="2015-09" db="EMBL/GenBank/DDBJ databases">
        <title>Genome sequencing project for genomic taxonomy and phylogenomics of Bacillus-like bacteria.</title>
        <authorList>
            <person name="Liu B."/>
            <person name="Wang J."/>
            <person name="Zhu Y."/>
            <person name="Liu G."/>
            <person name="Chen Q."/>
            <person name="Chen Z."/>
            <person name="Lan J."/>
            <person name="Che J."/>
            <person name="Ge C."/>
            <person name="Shi H."/>
            <person name="Pan Z."/>
            <person name="Liu X."/>
        </authorList>
    </citation>
    <scope>NUCLEOTIDE SEQUENCE [LARGE SCALE GENOMIC DNA]</scope>
    <source>
        <strain evidence="16 17">FJAT-18043</strain>
    </source>
</reference>
<keyword evidence="8" id="KW-0547">Nucleotide-binding</keyword>
<evidence type="ECO:0000256" key="12">
    <source>
        <dbReference type="ARBA" id="ARBA00023012"/>
    </source>
</evidence>
<feature type="transmembrane region" description="Helical" evidence="14">
    <location>
        <begin position="9"/>
        <end position="32"/>
    </location>
</feature>
<evidence type="ECO:0000256" key="10">
    <source>
        <dbReference type="ARBA" id="ARBA00022840"/>
    </source>
</evidence>
<keyword evidence="5" id="KW-0597">Phosphoprotein</keyword>
<keyword evidence="9 16" id="KW-0418">Kinase</keyword>
<dbReference type="InterPro" id="IPR003661">
    <property type="entry name" value="HisK_dim/P_dom"/>
</dbReference>
<dbReference type="CDD" id="cd00082">
    <property type="entry name" value="HisKA"/>
    <property type="match status" value="1"/>
</dbReference>
<evidence type="ECO:0000256" key="6">
    <source>
        <dbReference type="ARBA" id="ARBA00022679"/>
    </source>
</evidence>
<dbReference type="GO" id="GO:0005524">
    <property type="term" value="F:ATP binding"/>
    <property type="evidence" value="ECO:0007669"/>
    <property type="project" value="UniProtKB-KW"/>
</dbReference>
<evidence type="ECO:0000256" key="13">
    <source>
        <dbReference type="ARBA" id="ARBA00023136"/>
    </source>
</evidence>
<dbReference type="GO" id="GO:0000155">
    <property type="term" value="F:phosphorelay sensor kinase activity"/>
    <property type="evidence" value="ECO:0007669"/>
    <property type="project" value="InterPro"/>
</dbReference>
<dbReference type="PANTHER" id="PTHR45528:SF1">
    <property type="entry name" value="SENSOR HISTIDINE KINASE CPXA"/>
    <property type="match status" value="1"/>
</dbReference>
<dbReference type="InterPro" id="IPR004358">
    <property type="entry name" value="Sig_transdc_His_kin-like_C"/>
</dbReference>
<proteinExistence type="predicted"/>
<dbReference type="PRINTS" id="PR00344">
    <property type="entry name" value="BCTRLSENSOR"/>
</dbReference>
<dbReference type="InterPro" id="IPR050398">
    <property type="entry name" value="HssS/ArlS-like"/>
</dbReference>
<dbReference type="InterPro" id="IPR005467">
    <property type="entry name" value="His_kinase_dom"/>
</dbReference>
<dbReference type="CDD" id="cd00075">
    <property type="entry name" value="HATPase"/>
    <property type="match status" value="1"/>
</dbReference>
<dbReference type="Gene3D" id="6.10.340.10">
    <property type="match status" value="1"/>
</dbReference>
<dbReference type="EMBL" id="LJIX01000006">
    <property type="protein sequence ID" value="KQL18458.1"/>
    <property type="molecule type" value="Genomic_DNA"/>
</dbReference>
<evidence type="ECO:0000256" key="8">
    <source>
        <dbReference type="ARBA" id="ARBA00022741"/>
    </source>
</evidence>
<evidence type="ECO:0000256" key="5">
    <source>
        <dbReference type="ARBA" id="ARBA00022553"/>
    </source>
</evidence>
<accession>A0A0Q3VFD8</accession>
<keyword evidence="6" id="KW-0808">Transferase</keyword>
<keyword evidence="11 14" id="KW-1133">Transmembrane helix</keyword>